<evidence type="ECO:0000256" key="5">
    <source>
        <dbReference type="ARBA" id="ARBA00023136"/>
    </source>
</evidence>
<dbReference type="Proteomes" id="UP001200430">
    <property type="component" value="Unassembled WGS sequence"/>
</dbReference>
<protein>
    <submittedName>
        <fullName evidence="7">Dicarboxylate/amino acid:cation symporter</fullName>
    </submittedName>
</protein>
<feature type="transmembrane region" description="Helical" evidence="6">
    <location>
        <begin position="339"/>
        <end position="364"/>
    </location>
</feature>
<feature type="transmembrane region" description="Helical" evidence="6">
    <location>
        <begin position="207"/>
        <end position="232"/>
    </location>
</feature>
<dbReference type="Gene3D" id="1.10.3860.10">
    <property type="entry name" value="Sodium:dicarboxylate symporter"/>
    <property type="match status" value="1"/>
</dbReference>
<evidence type="ECO:0000256" key="1">
    <source>
        <dbReference type="ARBA" id="ARBA00004141"/>
    </source>
</evidence>
<dbReference type="PANTHER" id="PTHR42865:SF8">
    <property type="entry name" value="SERINE_THREONINE TRANSPORTER SSTT"/>
    <property type="match status" value="1"/>
</dbReference>
<dbReference type="EMBL" id="JAKGUD010000015">
    <property type="protein sequence ID" value="MCF4143445.1"/>
    <property type="molecule type" value="Genomic_DNA"/>
</dbReference>
<comment type="subcellular location">
    <subcellularLocation>
        <location evidence="1">Membrane</location>
        <topology evidence="1">Multi-pass membrane protein</topology>
    </subcellularLocation>
</comment>
<comment type="caution">
    <text evidence="7">The sequence shown here is derived from an EMBL/GenBank/DDBJ whole genome shotgun (WGS) entry which is preliminary data.</text>
</comment>
<name>A0ABS9EQK8_9BACT</name>
<keyword evidence="4 6" id="KW-1133">Transmembrane helix</keyword>
<feature type="transmembrane region" description="Helical" evidence="6">
    <location>
        <begin position="133"/>
        <end position="153"/>
    </location>
</feature>
<feature type="transmembrane region" description="Helical" evidence="6">
    <location>
        <begin position="173"/>
        <end position="195"/>
    </location>
</feature>
<proteinExistence type="predicted"/>
<feature type="transmembrane region" description="Helical" evidence="6">
    <location>
        <begin position="72"/>
        <end position="94"/>
    </location>
</feature>
<feature type="transmembrane region" description="Helical" evidence="6">
    <location>
        <begin position="38"/>
        <end position="60"/>
    </location>
</feature>
<keyword evidence="5 6" id="KW-0472">Membrane</keyword>
<evidence type="ECO:0000256" key="6">
    <source>
        <dbReference type="SAM" id="Phobius"/>
    </source>
</evidence>
<evidence type="ECO:0000256" key="3">
    <source>
        <dbReference type="ARBA" id="ARBA00022692"/>
    </source>
</evidence>
<evidence type="ECO:0000313" key="7">
    <source>
        <dbReference type="EMBL" id="MCF4143445.1"/>
    </source>
</evidence>
<accession>A0ABS9EQK8</accession>
<gene>
    <name evidence="7" type="ORF">L2W38_11540</name>
</gene>
<dbReference type="InterPro" id="IPR036458">
    <property type="entry name" value="Na:dicarbo_symporter_sf"/>
</dbReference>
<evidence type="ECO:0000256" key="4">
    <source>
        <dbReference type="ARBA" id="ARBA00022989"/>
    </source>
</evidence>
<keyword evidence="8" id="KW-1185">Reference proteome</keyword>
<feature type="transmembrane region" description="Helical" evidence="6">
    <location>
        <begin position="7"/>
        <end position="26"/>
    </location>
</feature>
<organism evidence="7 8">
    <name type="scientific">Dethiosulfovibrio marinus</name>
    <dbReference type="NCBI Taxonomy" id="133532"/>
    <lineage>
        <taxon>Bacteria</taxon>
        <taxon>Thermotogati</taxon>
        <taxon>Synergistota</taxon>
        <taxon>Synergistia</taxon>
        <taxon>Synergistales</taxon>
        <taxon>Dethiosulfovibrionaceae</taxon>
        <taxon>Dethiosulfovibrio</taxon>
    </lineage>
</organism>
<reference evidence="7 8" key="1">
    <citation type="submission" date="2022-01" db="EMBL/GenBank/DDBJ databases">
        <title>Dethiosulfovibrio faecalis sp. nov., a novel proteolytic, non-sulfur-reducing bacterium isolated from a marine aquaculture solid waste bioreactor.</title>
        <authorList>
            <person name="Grabowski S."/>
            <person name="Apolinario E."/>
            <person name="Schneider N."/>
            <person name="Marshall C.W."/>
            <person name="Sowers K.R."/>
        </authorList>
    </citation>
    <scope>NUCLEOTIDE SEQUENCE [LARGE SCALE GENOMIC DNA]</scope>
    <source>
        <strain evidence="7 8">DSM 12537</strain>
    </source>
</reference>
<dbReference type="SUPFAM" id="SSF118215">
    <property type="entry name" value="Proton glutamate symport protein"/>
    <property type="match status" value="1"/>
</dbReference>
<dbReference type="PANTHER" id="PTHR42865">
    <property type="entry name" value="PROTON/GLUTAMATE-ASPARTATE SYMPORTER"/>
    <property type="match status" value="1"/>
</dbReference>
<keyword evidence="2" id="KW-0813">Transport</keyword>
<dbReference type="RefSeq" id="WP_236100144.1">
    <property type="nucleotide sequence ID" value="NZ_JAKGUD010000015.1"/>
</dbReference>
<keyword evidence="3 6" id="KW-0812">Transmembrane</keyword>
<dbReference type="InterPro" id="IPR001991">
    <property type="entry name" value="Na-dicarboxylate_symporter"/>
</dbReference>
<sequence length="407" mass="42307">MERKGKIGLLPKLIIAIIAGILIGKFTPEQVVRLLATFNGLFGNFLGFSIPLIIIGFVAPGIGDLGKNAGKILGLTVAIAYGSTVLAGSLAYFADSAVFPHILSVGAMVSESAAHGNPEEALLAPFFIVEMPAIMGVMTALLIAFTLGIGMAAIDGGKLNEVMHEFQSIIEKLISVVIIPLLPLHICGIFANMTYGGEVQTIMSVFIKVYAVIIALHFTMLIVQYLIACSAAGKNPFKAIKNMIPAYFTAIGTQSSAATIPVTLQQTKENGVDEDVADFVVPLCATIHLSGSTITLTSCAIAVMMLHGMDVSFAAMLPFVMMLGVCMVAAPGVPGGAVMAALGVLESMLHFSPTMLSLMIALYLAQDSFGTACNVTGDGAIAILVNKLTGKNARVQDASGQPVGAGD</sequence>
<evidence type="ECO:0000313" key="8">
    <source>
        <dbReference type="Proteomes" id="UP001200430"/>
    </source>
</evidence>
<feature type="transmembrane region" description="Helical" evidence="6">
    <location>
        <begin position="313"/>
        <end position="333"/>
    </location>
</feature>
<evidence type="ECO:0000256" key="2">
    <source>
        <dbReference type="ARBA" id="ARBA00022448"/>
    </source>
</evidence>
<dbReference type="Pfam" id="PF00375">
    <property type="entry name" value="SDF"/>
    <property type="match status" value="1"/>
</dbReference>